<sequence>MKLQYKTIIRSTILAVGCCCMLAACSTDNVDDFLKKVVKAPPASIEYNGKGHSQIYAVSAVLRMGFKGGDIKVGNFGADNSIDNTYKQDSYNMISVNTDKPTDYPLMQQIEISKGDNGQMQITSQRDHFDVVASDKVYYGLELTYYGANHQQINGEFIQFYYKKNGDPDLDNSTLVQHQHFFTIGNEVLEHSYTIDGKTISKNSKQGFYPHTLGKNPTYYPELTFEMEGDKLKPCDITTTSALLAPESGNKSDSMPFDSALIDKAINIFPTLKKNQATWTENGFKFFQTLTMPHAAKFASKLFKYQYRDTDPFEKQLGYEYQEGSGDGGVVTDGTNALRQRQGDFVELLHQCRKIGTGPNNLDRMGFKGVLQFTQANTEFAMQISLCNIVSQMDKSKNAIWPKYGNDDPDDDSKTCSEIPTLGFGGSRGLYNFNGIKSEWSNHDIDIPLTFRVIADMNDEAEKFVEDFKKFYPHMDTNEIKNYFFNPQYLLSRNRKNIFVM</sequence>
<keyword evidence="1" id="KW-0732">Signal</keyword>
<evidence type="ECO:0000313" key="3">
    <source>
        <dbReference type="Proteomes" id="UP000254072"/>
    </source>
</evidence>
<name>A0A379DWU7_9BACT</name>
<dbReference type="AlphaFoldDB" id="A0A379DWU7"/>
<feature type="chain" id="PRO_5017011822" description="Lipoprotein" evidence="1">
    <location>
        <begin position="27"/>
        <end position="501"/>
    </location>
</feature>
<proteinExistence type="predicted"/>
<dbReference type="PROSITE" id="PS51257">
    <property type="entry name" value="PROKAR_LIPOPROTEIN"/>
    <property type="match status" value="1"/>
</dbReference>
<evidence type="ECO:0000313" key="2">
    <source>
        <dbReference type="EMBL" id="SUB84968.1"/>
    </source>
</evidence>
<feature type="signal peptide" evidence="1">
    <location>
        <begin position="1"/>
        <end position="26"/>
    </location>
</feature>
<dbReference type="Proteomes" id="UP000254072">
    <property type="component" value="Unassembled WGS sequence"/>
</dbReference>
<evidence type="ECO:0008006" key="4">
    <source>
        <dbReference type="Google" id="ProtNLM"/>
    </source>
</evidence>
<gene>
    <name evidence="2" type="ORF">NCTC11157_00687</name>
</gene>
<accession>A0A379DWU7</accession>
<reference evidence="2 3" key="1">
    <citation type="submission" date="2018-06" db="EMBL/GenBank/DDBJ databases">
        <authorList>
            <consortium name="Pathogen Informatics"/>
            <person name="Doyle S."/>
        </authorList>
    </citation>
    <scope>NUCLEOTIDE SEQUENCE [LARGE SCALE GENOMIC DNA]</scope>
    <source>
        <strain evidence="2 3">NCTC11157</strain>
    </source>
</reference>
<organism evidence="2 3">
    <name type="scientific">Prevotella disiens</name>
    <dbReference type="NCBI Taxonomy" id="28130"/>
    <lineage>
        <taxon>Bacteria</taxon>
        <taxon>Pseudomonadati</taxon>
        <taxon>Bacteroidota</taxon>
        <taxon>Bacteroidia</taxon>
        <taxon>Bacteroidales</taxon>
        <taxon>Prevotellaceae</taxon>
        <taxon>Prevotella</taxon>
    </lineage>
</organism>
<evidence type="ECO:0000256" key="1">
    <source>
        <dbReference type="SAM" id="SignalP"/>
    </source>
</evidence>
<protein>
    <recommendedName>
        <fullName evidence="4">Lipoprotein</fullName>
    </recommendedName>
</protein>
<dbReference type="EMBL" id="UGTL01000001">
    <property type="protein sequence ID" value="SUB84968.1"/>
    <property type="molecule type" value="Genomic_DNA"/>
</dbReference>